<feature type="transmembrane region" description="Helical" evidence="1">
    <location>
        <begin position="127"/>
        <end position="149"/>
    </location>
</feature>
<dbReference type="AlphaFoldDB" id="N9TRU8"/>
<name>N9TRU8_9BACT</name>
<evidence type="ECO:0000256" key="1">
    <source>
        <dbReference type="SAM" id="Phobius"/>
    </source>
</evidence>
<keyword evidence="3" id="KW-1185">Reference proteome</keyword>
<sequence length="283" mass="33085">MKYLHTSIFSSSHLLYSLNKSKKRDIALSFSWIIQAFFILIYAIDIISIKVNVVATNRPAIFAITIAKLFIFITISIINFTFISPTINRLISDSNNLKNVQSYNIAKYIIEKDSYKETKSSLINLQFYVNLIWFAFYILLHTLIITFAYKDTSNKHDWIHQVIIAFASFSLIRIILIDNLLIPLLYKSKSSNKINCGNTINYLWINCLLMTYFIISIITVWANYTFDYWKAGWTNLITIIVLFVGIFIISYITKITAILVKNRKVKNNFKYLSAFLITFNFEW</sequence>
<organism evidence="2 3">
    <name type="scientific">Metamycoplasma auris 15026</name>
    <dbReference type="NCBI Taxonomy" id="1188233"/>
    <lineage>
        <taxon>Bacteria</taxon>
        <taxon>Bacillati</taxon>
        <taxon>Mycoplasmatota</taxon>
        <taxon>Mycoplasmoidales</taxon>
        <taxon>Metamycoplasmataceae</taxon>
        <taxon>Metamycoplasma</taxon>
    </lineage>
</organism>
<evidence type="ECO:0000313" key="3">
    <source>
        <dbReference type="Proteomes" id="UP000013131"/>
    </source>
</evidence>
<dbReference type="eggNOG" id="ENOG5031YQA">
    <property type="taxonomic scope" value="Bacteria"/>
</dbReference>
<dbReference type="OrthoDB" id="9876979at2"/>
<dbReference type="PATRIC" id="fig|1188233.3.peg.256"/>
<feature type="transmembrane region" description="Helical" evidence="1">
    <location>
        <begin position="236"/>
        <end position="260"/>
    </location>
</feature>
<gene>
    <name evidence="2" type="ORF">MAU_2590</name>
</gene>
<keyword evidence="1" id="KW-0812">Transmembrane</keyword>
<feature type="transmembrane region" description="Helical" evidence="1">
    <location>
        <begin position="26"/>
        <end position="49"/>
    </location>
</feature>
<feature type="transmembrane region" description="Helical" evidence="1">
    <location>
        <begin position="61"/>
        <end position="82"/>
    </location>
</feature>
<keyword evidence="1" id="KW-0472">Membrane</keyword>
<reference evidence="2 3" key="1">
    <citation type="journal article" date="2013" name="Genome Announc.">
        <title>Draft Genome Sequences of Mycoplasma auris and Mycoplasma yeatsii, Two Species of the Ear Canal of Caprinae.</title>
        <authorList>
            <person name="Dordet-Frisoni E."/>
            <person name="Baranowski E."/>
            <person name="Barre A."/>
            <person name="Blanchard A."/>
            <person name="Breton M."/>
            <person name="Couture C."/>
            <person name="Dupuy V."/>
            <person name="Gaurivaud P."/>
            <person name="Jacob D."/>
            <person name="Lemaitre C."/>
            <person name="Manso-Silvan L."/>
            <person name="Nikolski M."/>
            <person name="Nouvel L.X."/>
            <person name="Poumarat F."/>
            <person name="Sirand-Pugnet P."/>
            <person name="Thebault P."/>
            <person name="Theil S."/>
            <person name="Thiaucourt F."/>
            <person name="Citti C."/>
            <person name="Tardy F."/>
        </authorList>
    </citation>
    <scope>NUCLEOTIDE SEQUENCE [LARGE SCALE GENOMIC DNA]</scope>
    <source>
        <strain evidence="2 3">15026</strain>
    </source>
</reference>
<keyword evidence="1" id="KW-1133">Transmembrane helix</keyword>
<feature type="transmembrane region" description="Helical" evidence="1">
    <location>
        <begin position="161"/>
        <end position="182"/>
    </location>
</feature>
<dbReference type="EMBL" id="AORI01000008">
    <property type="protein sequence ID" value="ENY68889.1"/>
    <property type="molecule type" value="Genomic_DNA"/>
</dbReference>
<proteinExistence type="predicted"/>
<comment type="caution">
    <text evidence="2">The sequence shown here is derived from an EMBL/GenBank/DDBJ whole genome shotgun (WGS) entry which is preliminary data.</text>
</comment>
<evidence type="ECO:0000313" key="2">
    <source>
        <dbReference type="EMBL" id="ENY68889.1"/>
    </source>
</evidence>
<dbReference type="Proteomes" id="UP000013131">
    <property type="component" value="Unassembled WGS sequence"/>
</dbReference>
<evidence type="ECO:0008006" key="4">
    <source>
        <dbReference type="Google" id="ProtNLM"/>
    </source>
</evidence>
<accession>N9TRU8</accession>
<protein>
    <recommendedName>
        <fullName evidence="4">Transmembrane protein</fullName>
    </recommendedName>
</protein>
<feature type="transmembrane region" description="Helical" evidence="1">
    <location>
        <begin position="203"/>
        <end position="224"/>
    </location>
</feature>
<dbReference type="RefSeq" id="WP_004424113.1">
    <property type="nucleotide sequence ID" value="NZ_AORI01000008.1"/>
</dbReference>